<dbReference type="GO" id="GO:0004497">
    <property type="term" value="F:monooxygenase activity"/>
    <property type="evidence" value="ECO:0007669"/>
    <property type="project" value="UniProtKB-KW"/>
</dbReference>
<organism evidence="1 2">
    <name type="scientific">Dissostichus eleginoides</name>
    <name type="common">Patagonian toothfish</name>
    <name type="synonym">Dissostichus amissus</name>
    <dbReference type="NCBI Taxonomy" id="100907"/>
    <lineage>
        <taxon>Eukaryota</taxon>
        <taxon>Metazoa</taxon>
        <taxon>Chordata</taxon>
        <taxon>Craniata</taxon>
        <taxon>Vertebrata</taxon>
        <taxon>Euteleostomi</taxon>
        <taxon>Actinopterygii</taxon>
        <taxon>Neopterygii</taxon>
        <taxon>Teleostei</taxon>
        <taxon>Neoteleostei</taxon>
        <taxon>Acanthomorphata</taxon>
        <taxon>Eupercaria</taxon>
        <taxon>Perciformes</taxon>
        <taxon>Notothenioidei</taxon>
        <taxon>Nototheniidae</taxon>
        <taxon>Dissostichus</taxon>
    </lineage>
</organism>
<keyword evidence="1" id="KW-0560">Oxidoreductase</keyword>
<proteinExistence type="predicted"/>
<dbReference type="EMBL" id="JASDAP010000011">
    <property type="protein sequence ID" value="KAK1894637.1"/>
    <property type="molecule type" value="Genomic_DNA"/>
</dbReference>
<comment type="caution">
    <text evidence="1">The sequence shown here is derived from an EMBL/GenBank/DDBJ whole genome shotgun (WGS) entry which is preliminary data.</text>
</comment>
<evidence type="ECO:0000313" key="2">
    <source>
        <dbReference type="Proteomes" id="UP001228049"/>
    </source>
</evidence>
<dbReference type="Proteomes" id="UP001228049">
    <property type="component" value="Unassembled WGS sequence"/>
</dbReference>
<keyword evidence="1" id="KW-0503">Monooxygenase</keyword>
<dbReference type="AlphaFoldDB" id="A0AAD9F9Z3"/>
<reference evidence="1" key="1">
    <citation type="submission" date="2023-04" db="EMBL/GenBank/DDBJ databases">
        <title>Chromosome-level genome of Chaenocephalus aceratus.</title>
        <authorList>
            <person name="Park H."/>
        </authorList>
    </citation>
    <scope>NUCLEOTIDE SEQUENCE</scope>
    <source>
        <strain evidence="1">DE</strain>
        <tissue evidence="1">Muscle</tissue>
    </source>
</reference>
<protein>
    <submittedName>
        <fullName evidence="1">Monooxygenase p33MONOX</fullName>
    </submittedName>
</protein>
<evidence type="ECO:0000313" key="1">
    <source>
        <dbReference type="EMBL" id="KAK1894637.1"/>
    </source>
</evidence>
<accession>A0AAD9F9Z3</accession>
<gene>
    <name evidence="1" type="ORF">KUDE01_020095</name>
</gene>
<name>A0AAD9F9Z3_DISEL</name>
<sequence>MAAEGGTLEKWRPEEEENGMTNKGLLIWKGFAQENGGATLAVVFHKDTDDPVNTHPAADVGATAGTPVSLPKQLCHQRWAVSPAMMDDSDKFCHPRKPTQLLDSGVSLQG</sequence>
<keyword evidence="2" id="KW-1185">Reference proteome</keyword>